<evidence type="ECO:0000313" key="2">
    <source>
        <dbReference type="Proteomes" id="UP000827872"/>
    </source>
</evidence>
<keyword evidence="2" id="KW-1185">Reference proteome</keyword>
<dbReference type="Proteomes" id="UP000827872">
    <property type="component" value="Linkage Group LG08"/>
</dbReference>
<proteinExistence type="predicted"/>
<evidence type="ECO:0000313" key="1">
    <source>
        <dbReference type="EMBL" id="KAH8001466.1"/>
    </source>
</evidence>
<reference evidence="1" key="1">
    <citation type="submission" date="2021-08" db="EMBL/GenBank/DDBJ databases">
        <title>The first chromosome-level gecko genome reveals the dynamic sex chromosomes of Neotropical dwarf geckos (Sphaerodactylidae: Sphaerodactylus).</title>
        <authorList>
            <person name="Pinto B.J."/>
            <person name="Keating S.E."/>
            <person name="Gamble T."/>
        </authorList>
    </citation>
    <scope>NUCLEOTIDE SEQUENCE</scope>
    <source>
        <strain evidence="1">TG3544</strain>
    </source>
</reference>
<dbReference type="EMBL" id="CM037621">
    <property type="protein sequence ID" value="KAH8001466.1"/>
    <property type="molecule type" value="Genomic_DNA"/>
</dbReference>
<sequence length="70" mass="8134">MQGNITDLANLITFSRVMKQKKFLVNLLQKNSLPMKKATPSPEKLPGKYYDVLFSHLRNTLVKCREKVIR</sequence>
<name>A0ACB8F8F1_9SAUR</name>
<accession>A0ACB8F8F1</accession>
<comment type="caution">
    <text evidence="1">The sequence shown here is derived from an EMBL/GenBank/DDBJ whole genome shotgun (WGS) entry which is preliminary data.</text>
</comment>
<gene>
    <name evidence="1" type="ORF">K3G42_008335</name>
</gene>
<protein>
    <submittedName>
        <fullName evidence="1">Uncharacterized protein</fullName>
    </submittedName>
</protein>
<organism evidence="1 2">
    <name type="scientific">Sphaerodactylus townsendi</name>
    <dbReference type="NCBI Taxonomy" id="933632"/>
    <lineage>
        <taxon>Eukaryota</taxon>
        <taxon>Metazoa</taxon>
        <taxon>Chordata</taxon>
        <taxon>Craniata</taxon>
        <taxon>Vertebrata</taxon>
        <taxon>Euteleostomi</taxon>
        <taxon>Lepidosauria</taxon>
        <taxon>Squamata</taxon>
        <taxon>Bifurcata</taxon>
        <taxon>Gekkota</taxon>
        <taxon>Sphaerodactylidae</taxon>
        <taxon>Sphaerodactylus</taxon>
    </lineage>
</organism>